<dbReference type="EMBL" id="AEEH01000035">
    <property type="protein sequence ID" value="EFM25444.1"/>
    <property type="molecule type" value="Genomic_DNA"/>
</dbReference>
<dbReference type="InterPro" id="IPR002514">
    <property type="entry name" value="Transposase_8"/>
</dbReference>
<accession>E0NL69</accession>
<evidence type="ECO:0000313" key="2">
    <source>
        <dbReference type="Proteomes" id="UP000003280"/>
    </source>
</evidence>
<protein>
    <submittedName>
        <fullName evidence="1">Transposase</fullName>
    </submittedName>
</protein>
<organism evidence="1 2">
    <name type="scientific">Peptoniphilus duerdenii ATCC BAA-1640</name>
    <dbReference type="NCBI Taxonomy" id="862517"/>
    <lineage>
        <taxon>Bacteria</taxon>
        <taxon>Bacillati</taxon>
        <taxon>Bacillota</taxon>
        <taxon>Tissierellia</taxon>
        <taxon>Tissierellales</taxon>
        <taxon>Peptoniphilaceae</taxon>
        <taxon>Peptoniphilus</taxon>
    </lineage>
</organism>
<dbReference type="GO" id="GO:0006313">
    <property type="term" value="P:DNA transposition"/>
    <property type="evidence" value="ECO:0007669"/>
    <property type="project" value="InterPro"/>
</dbReference>
<reference evidence="1 2" key="1">
    <citation type="submission" date="2010-07" db="EMBL/GenBank/DDBJ databases">
        <authorList>
            <person name="Muzny D."/>
            <person name="Qin X."/>
            <person name="Deng J."/>
            <person name="Jiang H."/>
            <person name="Liu Y."/>
            <person name="Qu J."/>
            <person name="Song X.-Z."/>
            <person name="Zhang L."/>
            <person name="Thornton R."/>
            <person name="Coyle M."/>
            <person name="Francisco L."/>
            <person name="Jackson L."/>
            <person name="Javaid M."/>
            <person name="Korchina V."/>
            <person name="Kovar C."/>
            <person name="Mata R."/>
            <person name="Mathew T."/>
            <person name="Ngo R."/>
            <person name="Nguyen L."/>
            <person name="Nguyen N."/>
            <person name="Okwuonu G."/>
            <person name="Ongeri F."/>
            <person name="Pham C."/>
            <person name="Simmons D."/>
            <person name="Wilczek-Boney K."/>
            <person name="Hale W."/>
            <person name="Jakkamsetti A."/>
            <person name="Pham P."/>
            <person name="Ruth R."/>
            <person name="San Lucas F."/>
            <person name="Warren J."/>
            <person name="Zhang J."/>
            <person name="Zhao Z."/>
            <person name="Zhou C."/>
            <person name="Zhu D."/>
            <person name="Lee S."/>
            <person name="Bess C."/>
            <person name="Blankenburg K."/>
            <person name="Forbes L."/>
            <person name="Fu Q."/>
            <person name="Gubbala S."/>
            <person name="Hirani K."/>
            <person name="Jayaseelan J.C."/>
            <person name="Lara F."/>
            <person name="Munidasa M."/>
            <person name="Palculict T."/>
            <person name="Patil S."/>
            <person name="Pu L.-L."/>
            <person name="Saada N."/>
            <person name="Tang L."/>
            <person name="Weissenberger G."/>
            <person name="Zhu Y."/>
            <person name="Hemphill L."/>
            <person name="Shang Y."/>
            <person name="Youmans B."/>
            <person name="Ayvaz T."/>
            <person name="Ross M."/>
            <person name="Santibanez J."/>
            <person name="Aqrawi P."/>
            <person name="Gross S."/>
            <person name="Joshi V."/>
            <person name="Fowler G."/>
            <person name="Nazareth L."/>
            <person name="Reid J."/>
            <person name="Worley K."/>
            <person name="Petrosino J."/>
            <person name="Highlander S."/>
            <person name="Gibbs R."/>
        </authorList>
    </citation>
    <scope>NUCLEOTIDE SEQUENCE [LARGE SCALE GENOMIC DNA]</scope>
    <source>
        <strain evidence="1 2">ATCC BAA-1640</strain>
    </source>
</reference>
<dbReference type="STRING" id="862517.HMPREF9225_0908"/>
<gene>
    <name evidence="1" type="ORF">HMPREF9225_0908</name>
</gene>
<dbReference type="Pfam" id="PF01527">
    <property type="entry name" value="HTH_Tnp_1"/>
    <property type="match status" value="1"/>
</dbReference>
<keyword evidence="2" id="KW-1185">Reference proteome</keyword>
<dbReference type="AlphaFoldDB" id="E0NL69"/>
<dbReference type="OrthoDB" id="2622285at2"/>
<dbReference type="InterPro" id="IPR036388">
    <property type="entry name" value="WH-like_DNA-bd_sf"/>
</dbReference>
<dbReference type="HOGENOM" id="CLU_027402_33_2_9"/>
<dbReference type="Gene3D" id="1.10.10.10">
    <property type="entry name" value="Winged helix-like DNA-binding domain superfamily/Winged helix DNA-binding domain"/>
    <property type="match status" value="1"/>
</dbReference>
<dbReference type="GO" id="GO:0004803">
    <property type="term" value="F:transposase activity"/>
    <property type="evidence" value="ECO:0007669"/>
    <property type="project" value="InterPro"/>
</dbReference>
<dbReference type="SUPFAM" id="SSF46689">
    <property type="entry name" value="Homeodomain-like"/>
    <property type="match status" value="1"/>
</dbReference>
<evidence type="ECO:0000313" key="1">
    <source>
        <dbReference type="EMBL" id="EFM25444.1"/>
    </source>
</evidence>
<dbReference type="InterPro" id="IPR009057">
    <property type="entry name" value="Homeodomain-like_sf"/>
</dbReference>
<proteinExistence type="predicted"/>
<dbReference type="RefSeq" id="WP_008901722.1">
    <property type="nucleotide sequence ID" value="NZ_GL397071.1"/>
</dbReference>
<dbReference type="Proteomes" id="UP000003280">
    <property type="component" value="Unassembled WGS sequence"/>
</dbReference>
<comment type="caution">
    <text evidence="1">The sequence shown here is derived from an EMBL/GenBank/DDBJ whole genome shotgun (WGS) entry which is preliminary data.</text>
</comment>
<sequence>MPEDKRRTFTKEFKHKIVMLKFANKMKTKEICKMYDLDRQTIHRWVNEFNAKGMSAWEGNGVVPGDALEMHRKMKEMEMELEILKKAEAYFAKKKIK</sequence>
<name>E0NL69_9FIRM</name>
<dbReference type="GO" id="GO:0003677">
    <property type="term" value="F:DNA binding"/>
    <property type="evidence" value="ECO:0007669"/>
    <property type="project" value="InterPro"/>
</dbReference>